<dbReference type="SUPFAM" id="SSF88723">
    <property type="entry name" value="PIN domain-like"/>
    <property type="match status" value="1"/>
</dbReference>
<reference evidence="3" key="1">
    <citation type="journal article" date="2020" name="mSystems">
        <title>Genome- and Community-Level Interaction Insights into Carbon Utilization and Element Cycling Functions of Hydrothermarchaeota in Hydrothermal Sediment.</title>
        <authorList>
            <person name="Zhou Z."/>
            <person name="Liu Y."/>
            <person name="Xu W."/>
            <person name="Pan J."/>
            <person name="Luo Z.H."/>
            <person name="Li M."/>
        </authorList>
    </citation>
    <scope>NUCLEOTIDE SEQUENCE [LARGE SCALE GENOMIC DNA]</scope>
    <source>
        <strain evidence="3">SpSt-125</strain>
    </source>
</reference>
<dbReference type="CDD" id="cd09873">
    <property type="entry name" value="PIN_Pae0151-like"/>
    <property type="match status" value="1"/>
</dbReference>
<dbReference type="EMBL" id="DSEU01000015">
    <property type="protein sequence ID" value="HEM66461.1"/>
    <property type="molecule type" value="Genomic_DNA"/>
</dbReference>
<name>A0A7J2U115_9CREN</name>
<dbReference type="InterPro" id="IPR002716">
    <property type="entry name" value="PIN_dom"/>
</dbReference>
<dbReference type="Gene3D" id="3.40.50.1010">
    <property type="entry name" value="5'-nuclease"/>
    <property type="match status" value="1"/>
</dbReference>
<proteinExistence type="predicted"/>
<dbReference type="AlphaFoldDB" id="A0A7J2U115"/>
<evidence type="ECO:0000313" key="3">
    <source>
        <dbReference type="EMBL" id="HEM66461.1"/>
    </source>
</evidence>
<accession>A0A7J2U115</accession>
<sequence>MFLSSLVVLWLGGLELIERVIDSSALAKLLLKEEGWKRVEEIIVEKPFTLDLAIKEVANAIWRRVVLLHDIDIEKVLTLLNHLLELKKVLRVEPQYQYIVQAFTIALENNIAVYDALFIAQVVIKKATSVTSDKRQFDVAQKLGVEATYI</sequence>
<evidence type="ECO:0000259" key="2">
    <source>
        <dbReference type="Pfam" id="PF01850"/>
    </source>
</evidence>
<dbReference type="Pfam" id="PF01850">
    <property type="entry name" value="PIN"/>
    <property type="match status" value="1"/>
</dbReference>
<keyword evidence="1" id="KW-0460">Magnesium</keyword>
<gene>
    <name evidence="3" type="ORF">ENO26_02660</name>
</gene>
<organism evidence="3">
    <name type="scientific">Ignisphaera aggregans</name>
    <dbReference type="NCBI Taxonomy" id="334771"/>
    <lineage>
        <taxon>Archaea</taxon>
        <taxon>Thermoproteota</taxon>
        <taxon>Thermoprotei</taxon>
        <taxon>Desulfurococcales</taxon>
        <taxon>Desulfurococcaceae</taxon>
        <taxon>Ignisphaera</taxon>
    </lineage>
</organism>
<dbReference type="InterPro" id="IPR029060">
    <property type="entry name" value="PIN-like_dom_sf"/>
</dbReference>
<dbReference type="PANTHER" id="PTHR35901:SF1">
    <property type="entry name" value="EXONUCLEASE VAPC9"/>
    <property type="match status" value="1"/>
</dbReference>
<evidence type="ECO:0000256" key="1">
    <source>
        <dbReference type="ARBA" id="ARBA00022842"/>
    </source>
</evidence>
<dbReference type="InterPro" id="IPR051619">
    <property type="entry name" value="TypeII_TA_RNase_PINc/VapC"/>
</dbReference>
<protein>
    <submittedName>
        <fullName evidence="3">PIN domain-containing protein</fullName>
    </submittedName>
</protein>
<dbReference type="PANTHER" id="PTHR35901">
    <property type="entry name" value="RIBONUCLEASE VAPC3"/>
    <property type="match status" value="1"/>
</dbReference>
<comment type="caution">
    <text evidence="3">The sequence shown here is derived from an EMBL/GenBank/DDBJ whole genome shotgun (WGS) entry which is preliminary data.</text>
</comment>
<dbReference type="InterPro" id="IPR044153">
    <property type="entry name" value="PIN_Pae0151-like"/>
</dbReference>
<feature type="domain" description="PIN" evidence="2">
    <location>
        <begin position="20"/>
        <end position="140"/>
    </location>
</feature>